<feature type="domain" description="Gfo/Idh/MocA-like oxidoreductase N-terminal" evidence="2">
    <location>
        <begin position="37"/>
        <end position="156"/>
    </location>
</feature>
<gene>
    <name evidence="4" type="ORF">PX52LOC_04061</name>
</gene>
<dbReference type="Gene3D" id="3.40.50.720">
    <property type="entry name" value="NAD(P)-binding Rossmann-like Domain"/>
    <property type="match status" value="1"/>
</dbReference>
<dbReference type="InterPro" id="IPR006311">
    <property type="entry name" value="TAT_signal"/>
</dbReference>
<dbReference type="KEGG" id="lrs:PX52LOC_04061"/>
<dbReference type="GO" id="GO:0000166">
    <property type="term" value="F:nucleotide binding"/>
    <property type="evidence" value="ECO:0007669"/>
    <property type="project" value="InterPro"/>
</dbReference>
<feature type="chain" id="PRO_5022783654" evidence="1">
    <location>
        <begin position="30"/>
        <end position="441"/>
    </location>
</feature>
<dbReference type="InterPro" id="IPR043906">
    <property type="entry name" value="Gfo/Idh/MocA_OxRdtase_bact_C"/>
</dbReference>
<keyword evidence="1" id="KW-0732">Signal</keyword>
<evidence type="ECO:0000313" key="4">
    <source>
        <dbReference type="EMBL" id="QEL17085.1"/>
    </source>
</evidence>
<dbReference type="Pfam" id="PF01408">
    <property type="entry name" value="GFO_IDH_MocA"/>
    <property type="match status" value="1"/>
</dbReference>
<feature type="signal peptide" evidence="1">
    <location>
        <begin position="1"/>
        <end position="29"/>
    </location>
</feature>
<dbReference type="Pfam" id="PF19051">
    <property type="entry name" value="GFO_IDH_MocA_C2"/>
    <property type="match status" value="1"/>
</dbReference>
<dbReference type="OrthoDB" id="255433at2"/>
<name>A0A5C1AEW6_9BACT</name>
<evidence type="ECO:0000313" key="5">
    <source>
        <dbReference type="Proteomes" id="UP000324974"/>
    </source>
</evidence>
<evidence type="ECO:0000256" key="1">
    <source>
        <dbReference type="SAM" id="SignalP"/>
    </source>
</evidence>
<dbReference type="Gene3D" id="3.30.360.10">
    <property type="entry name" value="Dihydrodipicolinate Reductase, domain 2"/>
    <property type="match status" value="1"/>
</dbReference>
<evidence type="ECO:0000259" key="2">
    <source>
        <dbReference type="Pfam" id="PF01408"/>
    </source>
</evidence>
<dbReference type="PANTHER" id="PTHR43818">
    <property type="entry name" value="BCDNA.GH03377"/>
    <property type="match status" value="1"/>
</dbReference>
<dbReference type="PROSITE" id="PS51318">
    <property type="entry name" value="TAT"/>
    <property type="match status" value="1"/>
</dbReference>
<accession>A0A5C1AEW6</accession>
<protein>
    <submittedName>
        <fullName evidence="4">Putative Rossmann-fold-type glycoside hydrolase</fullName>
    </submittedName>
</protein>
<dbReference type="SUPFAM" id="SSF55347">
    <property type="entry name" value="Glyceraldehyde-3-phosphate dehydrogenase-like, C-terminal domain"/>
    <property type="match status" value="1"/>
</dbReference>
<dbReference type="PANTHER" id="PTHR43818:SF10">
    <property type="entry name" value="NADH-DEPENDENT DEHYDROGENASE-RELATED"/>
    <property type="match status" value="1"/>
</dbReference>
<dbReference type="RefSeq" id="WP_149111739.1">
    <property type="nucleotide sequence ID" value="NZ_CP042425.1"/>
</dbReference>
<dbReference type="AlphaFoldDB" id="A0A5C1AEW6"/>
<sequence length="441" mass="48687">MTSPRITRRAALKGAAAVIAAPTVFRAHATAAPSETVAVAGFGADGRAFSDFSEMARSKHFKLVAVAEVDLGRIANVKKKFPDVKVYQDWRKLLDEEKNLDAACISTPDHMHAAISLRAMRQGLHCFTQKPLTQTVAESRLMAKVAADKKLVTQMGIQIHSSAEHRTVVAIIQSGAIGKVKEVHSWSGKMWGDKTSRPDRTDPVPANFNWDGWLGVAADRPFIKGYYHPGDWRKRLDFGAGTFGDMGCHILDPVFNSLALTAPKTIQSTGESAHADSWGLETAVTFEFPETKYTTETLTLNWTNGPRRPPEDVLKHLGSRKLNDQGSIYIGTEGVMYSPYIGMPVLLPEEKFKEKKDLPKLPAQDHFVQFVEACRGEDKASAPFSFAGPLTEFVLLGCLATRVPGKKLEWDAAKMTITNDTAANKFVRREYRKGWEIAESL</sequence>
<dbReference type="InterPro" id="IPR050463">
    <property type="entry name" value="Gfo/Idh/MocA_oxidrdct_glycsds"/>
</dbReference>
<keyword evidence="5" id="KW-1185">Reference proteome</keyword>
<organism evidence="4 5">
    <name type="scientific">Limnoglobus roseus</name>
    <dbReference type="NCBI Taxonomy" id="2598579"/>
    <lineage>
        <taxon>Bacteria</taxon>
        <taxon>Pseudomonadati</taxon>
        <taxon>Planctomycetota</taxon>
        <taxon>Planctomycetia</taxon>
        <taxon>Gemmatales</taxon>
        <taxon>Gemmataceae</taxon>
        <taxon>Limnoglobus</taxon>
    </lineage>
</organism>
<keyword evidence="4" id="KW-0378">Hydrolase</keyword>
<evidence type="ECO:0000259" key="3">
    <source>
        <dbReference type="Pfam" id="PF19051"/>
    </source>
</evidence>
<dbReference type="GO" id="GO:0016787">
    <property type="term" value="F:hydrolase activity"/>
    <property type="evidence" value="ECO:0007669"/>
    <property type="project" value="UniProtKB-KW"/>
</dbReference>
<proteinExistence type="predicted"/>
<dbReference type="InterPro" id="IPR000683">
    <property type="entry name" value="Gfo/Idh/MocA-like_OxRdtase_N"/>
</dbReference>
<dbReference type="EMBL" id="CP042425">
    <property type="protein sequence ID" value="QEL17085.1"/>
    <property type="molecule type" value="Genomic_DNA"/>
</dbReference>
<dbReference type="Proteomes" id="UP000324974">
    <property type="component" value="Chromosome"/>
</dbReference>
<feature type="domain" description="Gfo/Idh/MocA-like oxidoreductase bacterial type C-terminal" evidence="3">
    <location>
        <begin position="190"/>
        <end position="288"/>
    </location>
</feature>
<dbReference type="SUPFAM" id="SSF51735">
    <property type="entry name" value="NAD(P)-binding Rossmann-fold domains"/>
    <property type="match status" value="1"/>
</dbReference>
<reference evidence="5" key="1">
    <citation type="submission" date="2019-08" db="EMBL/GenBank/DDBJ databases">
        <title>Limnoglobus roseus gen. nov., sp. nov., a novel freshwater planctomycete with a giant genome from the family Gemmataceae.</title>
        <authorList>
            <person name="Kulichevskaya I.S."/>
            <person name="Naumoff D.G."/>
            <person name="Miroshnikov K."/>
            <person name="Ivanova A."/>
            <person name="Philippov D.A."/>
            <person name="Hakobyan A."/>
            <person name="Rijpstra I.C."/>
            <person name="Sinninghe Damste J.S."/>
            <person name="Liesack W."/>
            <person name="Dedysh S.N."/>
        </authorList>
    </citation>
    <scope>NUCLEOTIDE SEQUENCE [LARGE SCALE GENOMIC DNA]</scope>
    <source>
        <strain evidence="5">PX52</strain>
    </source>
</reference>
<dbReference type="InterPro" id="IPR036291">
    <property type="entry name" value="NAD(P)-bd_dom_sf"/>
</dbReference>